<gene>
    <name evidence="2" type="ORF">KIL84_008298</name>
</gene>
<keyword evidence="3" id="KW-1185">Reference proteome</keyword>
<dbReference type="AlphaFoldDB" id="A0A9D4AZE5"/>
<organism evidence="2 3">
    <name type="scientific">Mauremys mutica</name>
    <name type="common">yellowpond turtle</name>
    <dbReference type="NCBI Taxonomy" id="74926"/>
    <lineage>
        <taxon>Eukaryota</taxon>
        <taxon>Metazoa</taxon>
        <taxon>Chordata</taxon>
        <taxon>Craniata</taxon>
        <taxon>Vertebrata</taxon>
        <taxon>Euteleostomi</taxon>
        <taxon>Archelosauria</taxon>
        <taxon>Testudinata</taxon>
        <taxon>Testudines</taxon>
        <taxon>Cryptodira</taxon>
        <taxon>Durocryptodira</taxon>
        <taxon>Testudinoidea</taxon>
        <taxon>Geoemydidae</taxon>
        <taxon>Geoemydinae</taxon>
        <taxon>Mauremys</taxon>
    </lineage>
</organism>
<proteinExistence type="predicted"/>
<evidence type="ECO:0000313" key="3">
    <source>
        <dbReference type="Proteomes" id="UP000827986"/>
    </source>
</evidence>
<comment type="caution">
    <text evidence="2">The sequence shown here is derived from an EMBL/GenBank/DDBJ whole genome shotgun (WGS) entry which is preliminary data.</text>
</comment>
<feature type="compositionally biased region" description="Basic and acidic residues" evidence="1">
    <location>
        <begin position="95"/>
        <end position="107"/>
    </location>
</feature>
<evidence type="ECO:0000256" key="1">
    <source>
        <dbReference type="SAM" id="MobiDB-lite"/>
    </source>
</evidence>
<name>A0A9D4AZE5_9SAUR</name>
<feature type="compositionally biased region" description="Basic residues" evidence="1">
    <location>
        <begin position="51"/>
        <end position="63"/>
    </location>
</feature>
<reference evidence="2" key="1">
    <citation type="submission" date="2021-09" db="EMBL/GenBank/DDBJ databases">
        <title>The genome of Mauremys mutica provides insights into the evolution of semi-aquatic lifestyle.</title>
        <authorList>
            <person name="Gong S."/>
            <person name="Gao Y."/>
        </authorList>
    </citation>
    <scope>NUCLEOTIDE SEQUENCE</scope>
    <source>
        <strain evidence="2">MM-2020</strain>
        <tissue evidence="2">Muscle</tissue>
    </source>
</reference>
<feature type="region of interest" description="Disordered" evidence="1">
    <location>
        <begin position="43"/>
        <end position="122"/>
    </location>
</feature>
<protein>
    <submittedName>
        <fullName evidence="2">Uncharacterized protein</fullName>
    </submittedName>
</protein>
<evidence type="ECO:0000313" key="2">
    <source>
        <dbReference type="EMBL" id="KAH1175424.1"/>
    </source>
</evidence>
<sequence length="122" mass="13259">MSGWVAVSQQQKQTLLRGRQAAAGIAAAEAGIRALRGAVERAQSEGNSHFLWRRRPAQPSRRRGAPDPVSGLALRTQRRLAFPRHKLGSAQENQPRGEGRSGEHMEPRNVGSASVERGADTM</sequence>
<dbReference type="EMBL" id="JAHDVG010000477">
    <property type="protein sequence ID" value="KAH1175424.1"/>
    <property type="molecule type" value="Genomic_DNA"/>
</dbReference>
<feature type="compositionally biased region" description="Basic residues" evidence="1">
    <location>
        <begin position="76"/>
        <end position="87"/>
    </location>
</feature>
<dbReference type="Proteomes" id="UP000827986">
    <property type="component" value="Unassembled WGS sequence"/>
</dbReference>
<accession>A0A9D4AZE5</accession>